<evidence type="ECO:0000313" key="2">
    <source>
        <dbReference type="EMBL" id="PHM72415.1"/>
    </source>
</evidence>
<dbReference type="EMBL" id="NJCX01000016">
    <property type="protein sequence ID" value="PHM72415.1"/>
    <property type="molecule type" value="Genomic_DNA"/>
</dbReference>
<evidence type="ECO:0000313" key="3">
    <source>
        <dbReference type="Proteomes" id="UP000221101"/>
    </source>
</evidence>
<protein>
    <submittedName>
        <fullName evidence="2">Uncharacterized protein</fullName>
    </submittedName>
</protein>
<evidence type="ECO:0000256" key="1">
    <source>
        <dbReference type="SAM" id="MobiDB-lite"/>
    </source>
</evidence>
<dbReference type="Proteomes" id="UP000221101">
    <property type="component" value="Unassembled WGS sequence"/>
</dbReference>
<keyword evidence="3" id="KW-1185">Reference proteome</keyword>
<sequence length="340" mass="38905">MAKDKRSRKKPSKPSKPKPVRFKAFKIENNSITKASSEICSMLHSLLEQSDTVESRCMVLSHEDPKKEQNLISYYQYSEHSKSVLCTMLKIAPGNEMEHVTNELFRKKLFTIDEIGRKNIDTSAICKGYYYFAMSNNYLVTNQPLNRTIHSLQTYLRWFLNNELIEFTPVIDIKNEIKIKDISSIEVKEPTHSKKQKALKNKNEEPQNNNLPQTMGEKIISLPKLAVDVLRNCMSEARSFSDIELSQLVSAKLLIKFKKKPKKMTDEDYASILGATLKPIAALDSISFKKANGATMVKGSELLRLKTAEIEVTESGKLVEQQIFQEMSRFIVELENEKNS</sequence>
<reference evidence="2 3" key="1">
    <citation type="journal article" date="2017" name="Nat. Microbiol.">
        <title>Natural product diversity associated with the nematode symbionts Photorhabdus and Xenorhabdus.</title>
        <authorList>
            <person name="Tobias N.J."/>
            <person name="Wolff H."/>
            <person name="Djahanschiri B."/>
            <person name="Grundmann F."/>
            <person name="Kronenwerth M."/>
            <person name="Shi Y.M."/>
            <person name="Simonyi S."/>
            <person name="Grun P."/>
            <person name="Shapiro-Ilan D."/>
            <person name="Pidot S.J."/>
            <person name="Stinear T.P."/>
            <person name="Ebersberger I."/>
            <person name="Bode H.B."/>
        </authorList>
    </citation>
    <scope>NUCLEOTIDE SEQUENCE [LARGE SCALE GENOMIC DNA]</scope>
    <source>
        <strain evidence="2 3">DSM 17907</strain>
    </source>
</reference>
<proteinExistence type="predicted"/>
<accession>A0A2D0L9Y0</accession>
<feature type="region of interest" description="Disordered" evidence="1">
    <location>
        <begin position="190"/>
        <end position="213"/>
    </location>
</feature>
<dbReference type="RefSeq" id="WP_208615252.1">
    <property type="nucleotide sequence ID" value="NZ_CAWNOR010000049.1"/>
</dbReference>
<gene>
    <name evidence="2" type="ORF">Xkoz_02362</name>
</gene>
<name>A0A2D0L9Y0_9GAMM</name>
<comment type="caution">
    <text evidence="2">The sequence shown here is derived from an EMBL/GenBank/DDBJ whole genome shotgun (WGS) entry which is preliminary data.</text>
</comment>
<organism evidence="2 3">
    <name type="scientific">Xenorhabdus kozodoii</name>
    <dbReference type="NCBI Taxonomy" id="351676"/>
    <lineage>
        <taxon>Bacteria</taxon>
        <taxon>Pseudomonadati</taxon>
        <taxon>Pseudomonadota</taxon>
        <taxon>Gammaproteobacteria</taxon>
        <taxon>Enterobacterales</taxon>
        <taxon>Morganellaceae</taxon>
        <taxon>Xenorhabdus</taxon>
    </lineage>
</organism>
<dbReference type="AlphaFoldDB" id="A0A2D0L9Y0"/>